<dbReference type="PROSITE" id="PS51755">
    <property type="entry name" value="OMPR_PHOB"/>
    <property type="match status" value="1"/>
</dbReference>
<dbReference type="RefSeq" id="WP_091696464.1">
    <property type="nucleotide sequence ID" value="NZ_FPBF01000006.1"/>
</dbReference>
<keyword evidence="4 7" id="KW-0238">DNA-binding</keyword>
<feature type="DNA-binding region" description="OmpR/PhoB-type" evidence="7">
    <location>
        <begin position="124"/>
        <end position="224"/>
    </location>
</feature>
<dbReference type="AlphaFoldDB" id="A0A1I7DC05"/>
<keyword evidence="1 6" id="KW-0597">Phosphoprotein</keyword>
<keyword evidence="3" id="KW-0805">Transcription regulation</keyword>
<feature type="modified residue" description="4-aspartylphosphate" evidence="6">
    <location>
        <position position="51"/>
    </location>
</feature>
<proteinExistence type="predicted"/>
<dbReference type="PROSITE" id="PS50110">
    <property type="entry name" value="RESPONSE_REGULATORY"/>
    <property type="match status" value="1"/>
</dbReference>
<evidence type="ECO:0000259" key="9">
    <source>
        <dbReference type="PROSITE" id="PS51755"/>
    </source>
</evidence>
<dbReference type="GO" id="GO:0006355">
    <property type="term" value="P:regulation of DNA-templated transcription"/>
    <property type="evidence" value="ECO:0007669"/>
    <property type="project" value="InterPro"/>
</dbReference>
<dbReference type="Gene3D" id="1.10.10.10">
    <property type="entry name" value="Winged helix-like DNA-binding domain superfamily/Winged helix DNA-binding domain"/>
    <property type="match status" value="1"/>
</dbReference>
<dbReference type="PANTHER" id="PTHR48111">
    <property type="entry name" value="REGULATOR OF RPOS"/>
    <property type="match status" value="1"/>
</dbReference>
<feature type="domain" description="OmpR/PhoB-type" evidence="9">
    <location>
        <begin position="124"/>
        <end position="224"/>
    </location>
</feature>
<dbReference type="OrthoDB" id="9790442at2"/>
<dbReference type="GO" id="GO:0032993">
    <property type="term" value="C:protein-DNA complex"/>
    <property type="evidence" value="ECO:0007669"/>
    <property type="project" value="TreeGrafter"/>
</dbReference>
<feature type="domain" description="Response regulatory" evidence="8">
    <location>
        <begin position="2"/>
        <end position="116"/>
    </location>
</feature>
<organism evidence="10 11">
    <name type="scientific">Algoriphagus locisalis</name>
    <dbReference type="NCBI Taxonomy" id="305507"/>
    <lineage>
        <taxon>Bacteria</taxon>
        <taxon>Pseudomonadati</taxon>
        <taxon>Bacteroidota</taxon>
        <taxon>Cytophagia</taxon>
        <taxon>Cytophagales</taxon>
        <taxon>Cyclobacteriaceae</taxon>
        <taxon>Algoriphagus</taxon>
    </lineage>
</organism>
<dbReference type="InterPro" id="IPR001867">
    <property type="entry name" value="OmpR/PhoB-type_DNA-bd"/>
</dbReference>
<dbReference type="InterPro" id="IPR001789">
    <property type="entry name" value="Sig_transdc_resp-reg_receiver"/>
</dbReference>
<dbReference type="EMBL" id="FPBF01000006">
    <property type="protein sequence ID" value="SFU09114.1"/>
    <property type="molecule type" value="Genomic_DNA"/>
</dbReference>
<dbReference type="Proteomes" id="UP000199673">
    <property type="component" value="Unassembled WGS sequence"/>
</dbReference>
<evidence type="ECO:0000256" key="5">
    <source>
        <dbReference type="ARBA" id="ARBA00023163"/>
    </source>
</evidence>
<dbReference type="SMART" id="SM00448">
    <property type="entry name" value="REC"/>
    <property type="match status" value="1"/>
</dbReference>
<evidence type="ECO:0000259" key="8">
    <source>
        <dbReference type="PROSITE" id="PS50110"/>
    </source>
</evidence>
<dbReference type="GO" id="GO:0000156">
    <property type="term" value="F:phosphorelay response regulator activity"/>
    <property type="evidence" value="ECO:0007669"/>
    <property type="project" value="TreeGrafter"/>
</dbReference>
<dbReference type="GO" id="GO:0000976">
    <property type="term" value="F:transcription cis-regulatory region binding"/>
    <property type="evidence" value="ECO:0007669"/>
    <property type="project" value="TreeGrafter"/>
</dbReference>
<dbReference type="SMART" id="SM00862">
    <property type="entry name" value="Trans_reg_C"/>
    <property type="match status" value="1"/>
</dbReference>
<dbReference type="InterPro" id="IPR039420">
    <property type="entry name" value="WalR-like"/>
</dbReference>
<dbReference type="CDD" id="cd00383">
    <property type="entry name" value="trans_reg_C"/>
    <property type="match status" value="1"/>
</dbReference>
<dbReference type="GO" id="GO:0005829">
    <property type="term" value="C:cytosol"/>
    <property type="evidence" value="ECO:0007669"/>
    <property type="project" value="TreeGrafter"/>
</dbReference>
<dbReference type="Gene3D" id="6.10.250.690">
    <property type="match status" value="1"/>
</dbReference>
<evidence type="ECO:0000256" key="1">
    <source>
        <dbReference type="ARBA" id="ARBA00022553"/>
    </source>
</evidence>
<keyword evidence="2" id="KW-0902">Two-component regulatory system</keyword>
<dbReference type="PANTHER" id="PTHR48111:SF22">
    <property type="entry name" value="REGULATOR OF RPOS"/>
    <property type="match status" value="1"/>
</dbReference>
<dbReference type="Pfam" id="PF00486">
    <property type="entry name" value="Trans_reg_C"/>
    <property type="match status" value="1"/>
</dbReference>
<evidence type="ECO:0000256" key="4">
    <source>
        <dbReference type="ARBA" id="ARBA00023125"/>
    </source>
</evidence>
<evidence type="ECO:0000256" key="3">
    <source>
        <dbReference type="ARBA" id="ARBA00023015"/>
    </source>
</evidence>
<dbReference type="Pfam" id="PF00072">
    <property type="entry name" value="Response_reg"/>
    <property type="match status" value="1"/>
</dbReference>
<dbReference type="SUPFAM" id="SSF52172">
    <property type="entry name" value="CheY-like"/>
    <property type="match status" value="1"/>
</dbReference>
<name>A0A1I7DC05_9BACT</name>
<dbReference type="Gene3D" id="3.40.50.2300">
    <property type="match status" value="1"/>
</dbReference>
<evidence type="ECO:0000256" key="2">
    <source>
        <dbReference type="ARBA" id="ARBA00023012"/>
    </source>
</evidence>
<keyword evidence="11" id="KW-1185">Reference proteome</keyword>
<protein>
    <submittedName>
        <fullName evidence="10">DNA-binding response regulator, OmpR family, contains REC and winged-helix (WHTH) domain</fullName>
    </submittedName>
</protein>
<evidence type="ECO:0000313" key="11">
    <source>
        <dbReference type="Proteomes" id="UP000199673"/>
    </source>
</evidence>
<gene>
    <name evidence="10" type="ORF">SAMN04489724_3872</name>
</gene>
<evidence type="ECO:0000313" key="10">
    <source>
        <dbReference type="EMBL" id="SFU09114.1"/>
    </source>
</evidence>
<sequence>MKILLIEDEPELAATIKASLEKELFLVEHAADFDSAMEKVSLYEYDCILLDIMLPGGSGLEILEELKKSNISGNVIIISAKDSLDDKLTGLGLGADDYLTKPFHIAELNARIKAVFRRKNLSGSNQIATANTNLDLSERTFSVDGLLFPLNRKEFDILNYFLVNKNRLITKNALAEHVWGDHIDQADNFDFIYYQIKNLRKKLQSSDAKIEIQSIYGVGYKLVEL</sequence>
<dbReference type="InterPro" id="IPR011006">
    <property type="entry name" value="CheY-like_superfamily"/>
</dbReference>
<reference evidence="11" key="1">
    <citation type="submission" date="2016-10" db="EMBL/GenBank/DDBJ databases">
        <authorList>
            <person name="Varghese N."/>
            <person name="Submissions S."/>
        </authorList>
    </citation>
    <scope>NUCLEOTIDE SEQUENCE [LARGE SCALE GENOMIC DNA]</scope>
    <source>
        <strain evidence="11">DSM 23445</strain>
    </source>
</reference>
<dbReference type="STRING" id="305507.SAMN04489724_3872"/>
<evidence type="ECO:0000256" key="6">
    <source>
        <dbReference type="PROSITE-ProRule" id="PRU00169"/>
    </source>
</evidence>
<keyword evidence="5" id="KW-0804">Transcription</keyword>
<evidence type="ECO:0000256" key="7">
    <source>
        <dbReference type="PROSITE-ProRule" id="PRU01091"/>
    </source>
</evidence>
<dbReference type="InterPro" id="IPR036388">
    <property type="entry name" value="WH-like_DNA-bd_sf"/>
</dbReference>
<accession>A0A1I7DC05</accession>